<evidence type="ECO:0000313" key="2">
    <source>
        <dbReference type="Proteomes" id="UP000600600"/>
    </source>
</evidence>
<gene>
    <name evidence="1" type="ORF">H8S67_11410</name>
</gene>
<proteinExistence type="predicted"/>
<comment type="caution">
    <text evidence="1">The sequence shown here is derived from an EMBL/GenBank/DDBJ whole genome shotgun (WGS) entry which is preliminary data.</text>
</comment>
<reference evidence="1 2" key="1">
    <citation type="submission" date="2020-08" db="EMBL/GenBank/DDBJ databases">
        <title>Genome public.</title>
        <authorList>
            <person name="Liu C."/>
            <person name="Sun Q."/>
        </authorList>
    </citation>
    <scope>NUCLEOTIDE SEQUENCE [LARGE SCALE GENOMIC DNA]</scope>
    <source>
        <strain evidence="1 2">M27</strain>
    </source>
</reference>
<evidence type="ECO:0000313" key="1">
    <source>
        <dbReference type="EMBL" id="MBC5605274.1"/>
    </source>
</evidence>
<organism evidence="1 2">
    <name type="scientific">Bacteroides difficilis</name>
    <dbReference type="NCBI Taxonomy" id="2763021"/>
    <lineage>
        <taxon>Bacteria</taxon>
        <taxon>Pseudomonadati</taxon>
        <taxon>Bacteroidota</taxon>
        <taxon>Bacteroidia</taxon>
        <taxon>Bacteroidales</taxon>
        <taxon>Bacteroidaceae</taxon>
        <taxon>Bacteroides</taxon>
    </lineage>
</organism>
<evidence type="ECO:0008006" key="3">
    <source>
        <dbReference type="Google" id="ProtNLM"/>
    </source>
</evidence>
<protein>
    <recommendedName>
        <fullName evidence="3">Outer membrane protein beta-barrel domain-containing protein</fullName>
    </recommendedName>
</protein>
<dbReference type="Proteomes" id="UP000600600">
    <property type="component" value="Unassembled WGS sequence"/>
</dbReference>
<dbReference type="EMBL" id="JACOOE010000005">
    <property type="protein sequence ID" value="MBC5605274.1"/>
    <property type="molecule type" value="Genomic_DNA"/>
</dbReference>
<sequence length="283" mass="32132">MTRLFYICILVLLAGVQSLYAQQRDTIIIRDTVFLDKEEFERKKDIVEGNTNLIHIKPIGRYDRGIVSYRFIPKKKWIGGLTFSYVNYDSDDSRLLFSMLKDFDCNFKTFSLKPFVGYAVADNMVVGAKLGYNHTIADLGNVSLNIDDDFDFSLSNMRYAEDLYSLGIFHRSYIGLDDGKLFGLFNETTLTYKNGSSSFARGEGEEYKRTETTINELHLGISPGVAVFITQNICAELSFGVVGFKYRTEKQKNNLGEIGKRRTSGADFKINLFNINIGLTVCM</sequence>
<accession>A0ABR7CBT6</accession>
<keyword evidence="2" id="KW-1185">Reference proteome</keyword>
<name>A0ABR7CBT6_9BACE</name>
<dbReference type="RefSeq" id="WP_186967362.1">
    <property type="nucleotide sequence ID" value="NZ_JACOOE010000005.1"/>
</dbReference>